<dbReference type="CDD" id="cd00590">
    <property type="entry name" value="RRM_SF"/>
    <property type="match status" value="1"/>
</dbReference>
<keyword evidence="1 2" id="KW-0694">RNA-binding</keyword>
<reference evidence="5" key="2">
    <citation type="submission" date="2021-04" db="EMBL/GenBank/DDBJ databases">
        <authorList>
            <person name="Podell S."/>
        </authorList>
    </citation>
    <scope>NUCLEOTIDE SEQUENCE</scope>
    <source>
        <strain evidence="5">Hildebrandi</strain>
    </source>
</reference>
<dbReference type="SMART" id="SM00360">
    <property type="entry name" value="RRM"/>
    <property type="match status" value="1"/>
</dbReference>
<evidence type="ECO:0000313" key="5">
    <source>
        <dbReference type="EMBL" id="KAG7364223.1"/>
    </source>
</evidence>
<protein>
    <submittedName>
        <fullName evidence="5">RNA recognition motif containing protein</fullName>
    </submittedName>
</protein>
<dbReference type="PANTHER" id="PTHR48025">
    <property type="entry name" value="OS02G0815200 PROTEIN"/>
    <property type="match status" value="1"/>
</dbReference>
<feature type="compositionally biased region" description="Basic and acidic residues" evidence="3">
    <location>
        <begin position="1"/>
        <end position="17"/>
    </location>
</feature>
<sequence>MDHHTEKEKSLHEKKSGIMEGNPSANEMNVEEKSSHVESKPSSIQNDDDSRLLPVQNKRATSSTVFVTGISPSLSKLHIEKLFGKFGTVHRVDMKSSKSGATYYFCDMDSIEAAQKAIDNLNGRMLLHKRLVVQPANERTSSPHYSIIPPSHTNTARERKMLDRKIEDLKHKINQSKR</sequence>
<dbReference type="PROSITE" id="PS50102">
    <property type="entry name" value="RRM"/>
    <property type="match status" value="1"/>
</dbReference>
<dbReference type="EMBL" id="JAGRRH010000009">
    <property type="protein sequence ID" value="KAG7364223.1"/>
    <property type="molecule type" value="Genomic_DNA"/>
</dbReference>
<accession>A0A9K3LKZ3</accession>
<evidence type="ECO:0000313" key="6">
    <source>
        <dbReference type="Proteomes" id="UP000693970"/>
    </source>
</evidence>
<evidence type="ECO:0000259" key="4">
    <source>
        <dbReference type="PROSITE" id="PS50102"/>
    </source>
</evidence>
<dbReference type="AlphaFoldDB" id="A0A9K3LKZ3"/>
<feature type="region of interest" description="Disordered" evidence="3">
    <location>
        <begin position="1"/>
        <end position="52"/>
    </location>
</feature>
<dbReference type="OrthoDB" id="6730379at2759"/>
<feature type="domain" description="RRM" evidence="4">
    <location>
        <begin position="63"/>
        <end position="138"/>
    </location>
</feature>
<feature type="compositionally biased region" description="Basic and acidic residues" evidence="3">
    <location>
        <begin position="30"/>
        <end position="39"/>
    </location>
</feature>
<evidence type="ECO:0000256" key="3">
    <source>
        <dbReference type="SAM" id="MobiDB-lite"/>
    </source>
</evidence>
<dbReference type="InterPro" id="IPR000504">
    <property type="entry name" value="RRM_dom"/>
</dbReference>
<dbReference type="GO" id="GO:0003723">
    <property type="term" value="F:RNA binding"/>
    <property type="evidence" value="ECO:0007669"/>
    <property type="project" value="UniProtKB-UniRule"/>
</dbReference>
<dbReference type="Pfam" id="PF00076">
    <property type="entry name" value="RRM_1"/>
    <property type="match status" value="1"/>
</dbReference>
<keyword evidence="6" id="KW-1185">Reference proteome</keyword>
<organism evidence="5 6">
    <name type="scientific">Nitzschia inconspicua</name>
    <dbReference type="NCBI Taxonomy" id="303405"/>
    <lineage>
        <taxon>Eukaryota</taxon>
        <taxon>Sar</taxon>
        <taxon>Stramenopiles</taxon>
        <taxon>Ochrophyta</taxon>
        <taxon>Bacillariophyta</taxon>
        <taxon>Bacillariophyceae</taxon>
        <taxon>Bacillariophycidae</taxon>
        <taxon>Bacillariales</taxon>
        <taxon>Bacillariaceae</taxon>
        <taxon>Nitzschia</taxon>
    </lineage>
</organism>
<dbReference type="Proteomes" id="UP000693970">
    <property type="component" value="Unassembled WGS sequence"/>
</dbReference>
<proteinExistence type="predicted"/>
<evidence type="ECO:0000256" key="2">
    <source>
        <dbReference type="PROSITE-ProRule" id="PRU00176"/>
    </source>
</evidence>
<gene>
    <name evidence="5" type="ORF">IV203_037425</name>
</gene>
<comment type="caution">
    <text evidence="5">The sequence shown here is derived from an EMBL/GenBank/DDBJ whole genome shotgun (WGS) entry which is preliminary data.</text>
</comment>
<dbReference type="PANTHER" id="PTHR48025:SF1">
    <property type="entry name" value="RRM DOMAIN-CONTAINING PROTEIN"/>
    <property type="match status" value="1"/>
</dbReference>
<reference evidence="5" key="1">
    <citation type="journal article" date="2021" name="Sci. Rep.">
        <title>Diploid genomic architecture of Nitzschia inconspicua, an elite biomass production diatom.</title>
        <authorList>
            <person name="Oliver A."/>
            <person name="Podell S."/>
            <person name="Pinowska A."/>
            <person name="Traller J.C."/>
            <person name="Smith S.R."/>
            <person name="McClure R."/>
            <person name="Beliaev A."/>
            <person name="Bohutskyi P."/>
            <person name="Hill E.A."/>
            <person name="Rabines A."/>
            <person name="Zheng H."/>
            <person name="Allen L.Z."/>
            <person name="Kuo A."/>
            <person name="Grigoriev I.V."/>
            <person name="Allen A.E."/>
            <person name="Hazlebeck D."/>
            <person name="Allen E.E."/>
        </authorList>
    </citation>
    <scope>NUCLEOTIDE SEQUENCE</scope>
    <source>
        <strain evidence="5">Hildebrandi</strain>
    </source>
</reference>
<name>A0A9K3LKZ3_9STRA</name>
<dbReference type="InterPro" id="IPR050502">
    <property type="entry name" value="Euk_RNA-bind_prot"/>
</dbReference>
<evidence type="ECO:0000256" key="1">
    <source>
        <dbReference type="ARBA" id="ARBA00022884"/>
    </source>
</evidence>